<protein>
    <submittedName>
        <fullName evidence="2">Uncharacterized protein</fullName>
    </submittedName>
</protein>
<gene>
    <name evidence="2" type="ORF">BOKJ2_LOCUS7953</name>
</gene>
<feature type="compositionally biased region" description="Low complexity" evidence="1">
    <location>
        <begin position="23"/>
        <end position="43"/>
    </location>
</feature>
<feature type="region of interest" description="Disordered" evidence="1">
    <location>
        <begin position="340"/>
        <end position="359"/>
    </location>
</feature>
<dbReference type="EMBL" id="CAJFDH010000004">
    <property type="protein sequence ID" value="CAD5218743.1"/>
    <property type="molecule type" value="Genomic_DNA"/>
</dbReference>
<sequence>MNSVGITVAIPTASSPSSAEVDQPSFSSHFGSQPSSSESFSSQTGTGFNSSSRIFASLPSQPCSQTSIGSQPGTTPGVGLQPGTLASLGNHTVPSFSSQINCYPGTSSQPTGPLSYISQPNNFTNFSSQPSSQLSLSSQPGSLPIFSSLPNSQPIFSSNTTLTTVPSTTPSTSTNQEPSTSAMLFPPEDLTTYMQAMQNNNDLAAFFQHQQQAAAASSLAAAVAACQAQSTSNVAVTSSSVKSQAPPISMPPSMPKPPGFNLAPINDVEMMKFLHNPTLVTPKPVGPLPTPDKPKPKEAARPTASPSQILNGISSSPSHIVNGLKRSQPGTGLQSLQEQLVSSMNGPPPAKRHSISAMPTGPSLPQNGLLMSAPQMNPQFAAAVAAQQMSMNKLNMPPAGMLGMPGMPPFMPNARLNGDAPQPNLLNVPGQMNPMNMQNLQQFLFQQQLMQQQQQQQQAAAAKGQVQPKLSGTAQHHQNIQQQHANWMQAKFLAEQQQQQQRIAQQQQQQRMNGQSPIMNQMQLLQLMQQQQSQQPSQANPLAPNPALLAQHQQLMQLQHQQMLMQQQNQQQQQQTEQRRRAQTIGNASQLSALHQQQIPSITLGQGMAAQPIVPAIPTALTPFGSLTPQPTQAAVSPALSNHNEQMSQAVATTVASSPAEAAAANPPTLQPEQAAQTSQEMLQKILANYPMMDPNFLQQLAQATAAAQNNPQITVTAASEVSNDTVSVANLLAPQSHSVDSAAPTTRAGSTNPSQPDGDSDKNESGLVIAEEEDNPVVD</sequence>
<feature type="region of interest" description="Disordered" evidence="1">
    <location>
        <begin position="1"/>
        <end position="121"/>
    </location>
</feature>
<feature type="compositionally biased region" description="Acidic residues" evidence="1">
    <location>
        <begin position="771"/>
        <end position="780"/>
    </location>
</feature>
<feature type="region of interest" description="Disordered" evidence="1">
    <location>
        <begin position="279"/>
        <end position="333"/>
    </location>
</feature>
<feature type="compositionally biased region" description="Polar residues" evidence="1">
    <location>
        <begin position="736"/>
        <end position="758"/>
    </location>
</feature>
<feature type="compositionally biased region" description="Low complexity" evidence="1">
    <location>
        <begin position="650"/>
        <end position="668"/>
    </location>
</feature>
<dbReference type="OrthoDB" id="10564407at2759"/>
<proteinExistence type="predicted"/>
<dbReference type="Proteomes" id="UP000614601">
    <property type="component" value="Unassembled WGS sequence"/>
</dbReference>
<feature type="region of interest" description="Disordered" evidence="1">
    <location>
        <begin position="647"/>
        <end position="678"/>
    </location>
</feature>
<reference evidence="2" key="1">
    <citation type="submission" date="2020-09" db="EMBL/GenBank/DDBJ databases">
        <authorList>
            <person name="Kikuchi T."/>
        </authorList>
    </citation>
    <scope>NUCLEOTIDE SEQUENCE</scope>
    <source>
        <strain evidence="2">SH1</strain>
    </source>
</reference>
<feature type="region of interest" description="Disordered" evidence="1">
    <location>
        <begin position="460"/>
        <end position="483"/>
    </location>
</feature>
<feature type="region of interest" description="Disordered" evidence="1">
    <location>
        <begin position="157"/>
        <end position="182"/>
    </location>
</feature>
<feature type="region of interest" description="Disordered" evidence="1">
    <location>
        <begin position="560"/>
        <end position="585"/>
    </location>
</feature>
<feature type="compositionally biased region" description="Polar residues" evidence="1">
    <location>
        <begin position="44"/>
        <end position="74"/>
    </location>
</feature>
<feature type="compositionally biased region" description="Polar residues" evidence="1">
    <location>
        <begin position="87"/>
        <end position="121"/>
    </location>
</feature>
<evidence type="ECO:0000313" key="3">
    <source>
        <dbReference type="Proteomes" id="UP000614601"/>
    </source>
</evidence>
<feature type="compositionally biased region" description="Polar residues" evidence="1">
    <location>
        <begin position="304"/>
        <end position="319"/>
    </location>
</feature>
<evidence type="ECO:0000256" key="1">
    <source>
        <dbReference type="SAM" id="MobiDB-lite"/>
    </source>
</evidence>
<dbReference type="AlphaFoldDB" id="A0A811KUQ8"/>
<feature type="compositionally biased region" description="Low complexity" evidence="1">
    <location>
        <begin position="157"/>
        <end position="181"/>
    </location>
</feature>
<organism evidence="2 3">
    <name type="scientific">Bursaphelenchus okinawaensis</name>
    <dbReference type="NCBI Taxonomy" id="465554"/>
    <lineage>
        <taxon>Eukaryota</taxon>
        <taxon>Metazoa</taxon>
        <taxon>Ecdysozoa</taxon>
        <taxon>Nematoda</taxon>
        <taxon>Chromadorea</taxon>
        <taxon>Rhabditida</taxon>
        <taxon>Tylenchina</taxon>
        <taxon>Tylenchomorpha</taxon>
        <taxon>Aphelenchoidea</taxon>
        <taxon>Aphelenchoididae</taxon>
        <taxon>Bursaphelenchus</taxon>
    </lineage>
</organism>
<name>A0A811KUQ8_9BILA</name>
<dbReference type="Proteomes" id="UP000783686">
    <property type="component" value="Unassembled WGS sequence"/>
</dbReference>
<feature type="region of interest" description="Disordered" evidence="1">
    <location>
        <begin position="736"/>
        <end position="780"/>
    </location>
</feature>
<accession>A0A811KUQ8</accession>
<feature type="compositionally biased region" description="Low complexity" evidence="1">
    <location>
        <begin position="560"/>
        <end position="575"/>
    </location>
</feature>
<evidence type="ECO:0000313" key="2">
    <source>
        <dbReference type="EMBL" id="CAD5218743.1"/>
    </source>
</evidence>
<comment type="caution">
    <text evidence="2">The sequence shown here is derived from an EMBL/GenBank/DDBJ whole genome shotgun (WGS) entry which is preliminary data.</text>
</comment>
<dbReference type="EMBL" id="CAJFCW020000004">
    <property type="protein sequence ID" value="CAG9111557.1"/>
    <property type="molecule type" value="Genomic_DNA"/>
</dbReference>
<feature type="compositionally biased region" description="Low complexity" evidence="1">
    <location>
        <begin position="474"/>
        <end position="483"/>
    </location>
</feature>
<keyword evidence="3" id="KW-1185">Reference proteome</keyword>